<dbReference type="CDD" id="cd02961">
    <property type="entry name" value="PDI_a_family"/>
    <property type="match status" value="1"/>
</dbReference>
<feature type="chain" id="PRO_5004734428" evidence="1">
    <location>
        <begin position="22"/>
        <end position="143"/>
    </location>
</feature>
<dbReference type="InterPro" id="IPR013766">
    <property type="entry name" value="Thioredoxin_domain"/>
</dbReference>
<dbReference type="PROSITE" id="PS51257">
    <property type="entry name" value="PROKAR_LIPOPROTEIN"/>
    <property type="match status" value="1"/>
</dbReference>
<dbReference type="Pfam" id="PF00085">
    <property type="entry name" value="Thioredoxin"/>
    <property type="match status" value="1"/>
</dbReference>
<sequence length="143" mass="16121">MAGRLLLHLLLLLLFSGCPDAKKAKPASQVDSDLIEDVSGKKLESLLETEEYLAVFFYTKICKNCDAILAELEHINDEAEKFGVAFVKNSDRPTAKKFGITKFPALAYFRNQEPTLYDGDLMDEEKVLDWLTNLEAMELADRS</sequence>
<protein>
    <submittedName>
        <fullName evidence="3">Putative conserved secreted protein</fullName>
    </submittedName>
</protein>
<feature type="domain" description="Thioredoxin" evidence="2">
    <location>
        <begin position="21"/>
        <end position="136"/>
    </location>
</feature>
<dbReference type="PROSITE" id="PS51352">
    <property type="entry name" value="THIOREDOXIN_2"/>
    <property type="match status" value="1"/>
</dbReference>
<reference evidence="3" key="1">
    <citation type="journal article" date="2015" name="Sci. Rep.">
        <title>Tissue- and time-dependent transcription in Ixodes ricinus salivary glands and midguts when blood feeding on the vertebrate host.</title>
        <authorList>
            <person name="Kotsyfakis M."/>
            <person name="Schwarz A."/>
            <person name="Erhart J."/>
            <person name="Ribeiro J.M."/>
        </authorList>
    </citation>
    <scope>NUCLEOTIDE SEQUENCE</scope>
    <source>
        <tissue evidence="3">Salivary gland and midgut</tissue>
    </source>
</reference>
<feature type="signal peptide" evidence="1">
    <location>
        <begin position="1"/>
        <end position="21"/>
    </location>
</feature>
<evidence type="ECO:0000313" key="3">
    <source>
        <dbReference type="EMBL" id="JAB72389.1"/>
    </source>
</evidence>
<organism evidence="3">
    <name type="scientific">Ixodes ricinus</name>
    <name type="common">Common tick</name>
    <name type="synonym">Acarus ricinus</name>
    <dbReference type="NCBI Taxonomy" id="34613"/>
    <lineage>
        <taxon>Eukaryota</taxon>
        <taxon>Metazoa</taxon>
        <taxon>Ecdysozoa</taxon>
        <taxon>Arthropoda</taxon>
        <taxon>Chelicerata</taxon>
        <taxon>Arachnida</taxon>
        <taxon>Acari</taxon>
        <taxon>Parasitiformes</taxon>
        <taxon>Ixodida</taxon>
        <taxon>Ixodoidea</taxon>
        <taxon>Ixodidae</taxon>
        <taxon>Ixodinae</taxon>
        <taxon>Ixodes</taxon>
    </lineage>
</organism>
<evidence type="ECO:0000256" key="1">
    <source>
        <dbReference type="SAM" id="SignalP"/>
    </source>
</evidence>
<evidence type="ECO:0000259" key="2">
    <source>
        <dbReference type="PROSITE" id="PS51352"/>
    </source>
</evidence>
<keyword evidence="1" id="KW-0732">Signal</keyword>
<dbReference type="Gene3D" id="3.40.30.10">
    <property type="entry name" value="Glutaredoxin"/>
    <property type="match status" value="1"/>
</dbReference>
<dbReference type="EMBL" id="GANP01012079">
    <property type="protein sequence ID" value="JAB72389.1"/>
    <property type="molecule type" value="mRNA"/>
</dbReference>
<dbReference type="InterPro" id="IPR036249">
    <property type="entry name" value="Thioredoxin-like_sf"/>
</dbReference>
<accession>V5H5W3</accession>
<dbReference type="SUPFAM" id="SSF52833">
    <property type="entry name" value="Thioredoxin-like"/>
    <property type="match status" value="1"/>
</dbReference>
<dbReference type="AlphaFoldDB" id="V5H5W3"/>
<dbReference type="PANTHER" id="PTHR19991">
    <property type="entry name" value="L 2 01289"/>
    <property type="match status" value="1"/>
</dbReference>
<dbReference type="PANTHER" id="PTHR19991:SF3">
    <property type="entry name" value="LETHAL (2) 01289, ISOFORM F"/>
    <property type="match status" value="1"/>
</dbReference>
<name>V5H5W3_IXORI</name>
<proteinExistence type="evidence at transcript level"/>